<keyword evidence="1" id="KW-0472">Membrane</keyword>
<sequence>MTLKKKSLNTIIGNFVICFLWFLFATSLITSFILWLHAKSPLSIISGIICACGILFNIYLGKRAKADKSVKNKD</sequence>
<accession>A0ABW5S7S5</accession>
<keyword evidence="3" id="KW-1185">Reference proteome</keyword>
<dbReference type="Proteomes" id="UP001597399">
    <property type="component" value="Unassembled WGS sequence"/>
</dbReference>
<feature type="transmembrane region" description="Helical" evidence="1">
    <location>
        <begin position="42"/>
        <end position="61"/>
    </location>
</feature>
<feature type="transmembrane region" description="Helical" evidence="1">
    <location>
        <begin position="12"/>
        <end position="36"/>
    </location>
</feature>
<dbReference type="EMBL" id="JBHUMQ010000051">
    <property type="protein sequence ID" value="MFD2695701.1"/>
    <property type="molecule type" value="Genomic_DNA"/>
</dbReference>
<proteinExistence type="predicted"/>
<name>A0ABW5S7S5_9BACL</name>
<evidence type="ECO:0000313" key="3">
    <source>
        <dbReference type="Proteomes" id="UP001597399"/>
    </source>
</evidence>
<comment type="caution">
    <text evidence="2">The sequence shown here is derived from an EMBL/GenBank/DDBJ whole genome shotgun (WGS) entry which is preliminary data.</text>
</comment>
<reference evidence="3" key="1">
    <citation type="journal article" date="2019" name="Int. J. Syst. Evol. Microbiol.">
        <title>The Global Catalogue of Microorganisms (GCM) 10K type strain sequencing project: providing services to taxonomists for standard genome sequencing and annotation.</title>
        <authorList>
            <consortium name="The Broad Institute Genomics Platform"/>
            <consortium name="The Broad Institute Genome Sequencing Center for Infectious Disease"/>
            <person name="Wu L."/>
            <person name="Ma J."/>
        </authorList>
    </citation>
    <scope>NUCLEOTIDE SEQUENCE [LARGE SCALE GENOMIC DNA]</scope>
    <source>
        <strain evidence="3">TISTR 2466</strain>
    </source>
</reference>
<keyword evidence="1" id="KW-0812">Transmembrane</keyword>
<protein>
    <submittedName>
        <fullName evidence="2">Uncharacterized protein</fullName>
    </submittedName>
</protein>
<gene>
    <name evidence="2" type="ORF">ACFSUE_19040</name>
</gene>
<keyword evidence="1" id="KW-1133">Transmembrane helix</keyword>
<organism evidence="2 3">
    <name type="scientific">Sporolactobacillus shoreicorticis</name>
    <dbReference type="NCBI Taxonomy" id="1923877"/>
    <lineage>
        <taxon>Bacteria</taxon>
        <taxon>Bacillati</taxon>
        <taxon>Bacillota</taxon>
        <taxon>Bacilli</taxon>
        <taxon>Bacillales</taxon>
        <taxon>Sporolactobacillaceae</taxon>
        <taxon>Sporolactobacillus</taxon>
    </lineage>
</organism>
<evidence type="ECO:0000313" key="2">
    <source>
        <dbReference type="EMBL" id="MFD2695701.1"/>
    </source>
</evidence>
<dbReference type="RefSeq" id="WP_253065569.1">
    <property type="nucleotide sequence ID" value="NZ_JAMXWM010000049.1"/>
</dbReference>
<evidence type="ECO:0000256" key="1">
    <source>
        <dbReference type="SAM" id="Phobius"/>
    </source>
</evidence>